<accession>A0A563U2K3</accession>
<proteinExistence type="predicted"/>
<dbReference type="InterPro" id="IPR036291">
    <property type="entry name" value="NAD(P)-bd_dom_sf"/>
</dbReference>
<dbReference type="RefSeq" id="WP_146272129.1">
    <property type="nucleotide sequence ID" value="NZ_VOEI01000004.1"/>
</dbReference>
<feature type="domain" description="NAD(P)-binding" evidence="1">
    <location>
        <begin position="9"/>
        <end position="122"/>
    </location>
</feature>
<evidence type="ECO:0000259" key="1">
    <source>
        <dbReference type="Pfam" id="PF13460"/>
    </source>
</evidence>
<dbReference type="CDD" id="cd05266">
    <property type="entry name" value="SDR_a4"/>
    <property type="match status" value="1"/>
</dbReference>
<name>A0A563U2K3_9SPHI</name>
<comment type="caution">
    <text evidence="2">The sequence shown here is derived from an EMBL/GenBank/DDBJ whole genome shotgun (WGS) entry which is preliminary data.</text>
</comment>
<organism evidence="2 3">
    <name type="scientific">Mucilaginibacter achroorhodeus</name>
    <dbReference type="NCBI Taxonomy" id="2599294"/>
    <lineage>
        <taxon>Bacteria</taxon>
        <taxon>Pseudomonadati</taxon>
        <taxon>Bacteroidota</taxon>
        <taxon>Sphingobacteriia</taxon>
        <taxon>Sphingobacteriales</taxon>
        <taxon>Sphingobacteriaceae</taxon>
        <taxon>Mucilaginibacter</taxon>
    </lineage>
</organism>
<evidence type="ECO:0000313" key="2">
    <source>
        <dbReference type="EMBL" id="TWR25564.1"/>
    </source>
</evidence>
<evidence type="ECO:0000313" key="3">
    <source>
        <dbReference type="Proteomes" id="UP000318010"/>
    </source>
</evidence>
<dbReference type="SUPFAM" id="SSF51735">
    <property type="entry name" value="NAD(P)-binding Rossmann-fold domains"/>
    <property type="match status" value="1"/>
</dbReference>
<dbReference type="Pfam" id="PF13460">
    <property type="entry name" value="NAD_binding_10"/>
    <property type="match status" value="1"/>
</dbReference>
<gene>
    <name evidence="2" type="ORF">FPZ42_13295</name>
</gene>
<dbReference type="PANTHER" id="PTHR48079">
    <property type="entry name" value="PROTEIN YEEZ"/>
    <property type="match status" value="1"/>
</dbReference>
<keyword evidence="3" id="KW-1185">Reference proteome</keyword>
<sequence length="271" mass="29806">MTISILGCGWYGLPLAKALVNDGYKIKGSTTSANKVEQLANAGIKPFVLDLSTDQSTFPDEFFDTDILIIAIPPKTRSGEGQEYLAKMEKVVESIIKHQISKVILISSTGVYADMNKMVNEDIPPDPDTESGKILLNAEALFQQRISFKTTVIRFGGLVGPGRHPGRFFAGKQGVANGLAPVNLIHLDDCIGITKTIISKNAYECTFNAVAPHHPTRADFYTQAAEQGGLALPGFILKLDRWKIVESMNVPEILNYQYDANNWYTALDHKF</sequence>
<dbReference type="PANTHER" id="PTHR48079:SF6">
    <property type="entry name" value="NAD(P)-BINDING DOMAIN-CONTAINING PROTEIN-RELATED"/>
    <property type="match status" value="1"/>
</dbReference>
<protein>
    <submittedName>
        <fullName evidence="2">SDR family oxidoreductase</fullName>
    </submittedName>
</protein>
<dbReference type="InterPro" id="IPR051783">
    <property type="entry name" value="NAD(P)-dependent_oxidoreduct"/>
</dbReference>
<reference evidence="2 3" key="1">
    <citation type="submission" date="2019-07" db="EMBL/GenBank/DDBJ databases">
        <authorList>
            <person name="Kim J."/>
        </authorList>
    </citation>
    <scope>NUCLEOTIDE SEQUENCE [LARGE SCALE GENOMIC DNA]</scope>
    <source>
        <strain evidence="2 3">MJ1a</strain>
    </source>
</reference>
<dbReference type="OrthoDB" id="751203at2"/>
<dbReference type="GO" id="GO:0005737">
    <property type="term" value="C:cytoplasm"/>
    <property type="evidence" value="ECO:0007669"/>
    <property type="project" value="TreeGrafter"/>
</dbReference>
<dbReference type="GO" id="GO:0004029">
    <property type="term" value="F:aldehyde dehydrogenase (NAD+) activity"/>
    <property type="evidence" value="ECO:0007669"/>
    <property type="project" value="TreeGrafter"/>
</dbReference>
<dbReference type="Proteomes" id="UP000318010">
    <property type="component" value="Unassembled WGS sequence"/>
</dbReference>
<dbReference type="EMBL" id="VOEI01000004">
    <property type="protein sequence ID" value="TWR25564.1"/>
    <property type="molecule type" value="Genomic_DNA"/>
</dbReference>
<dbReference type="Gene3D" id="3.40.50.720">
    <property type="entry name" value="NAD(P)-binding Rossmann-like Domain"/>
    <property type="match status" value="1"/>
</dbReference>
<dbReference type="AlphaFoldDB" id="A0A563U2K3"/>
<dbReference type="InterPro" id="IPR016040">
    <property type="entry name" value="NAD(P)-bd_dom"/>
</dbReference>